<dbReference type="OrthoDB" id="385692at2157"/>
<reference evidence="2 3" key="1">
    <citation type="submission" date="2006-10" db="EMBL/GenBank/DDBJ databases">
        <title>Complete sequence of Methanosaeta thermophila PT.</title>
        <authorList>
            <consortium name="US DOE Joint Genome Institute"/>
            <person name="Copeland A."/>
            <person name="Lucas S."/>
            <person name="Lapidus A."/>
            <person name="Barry K."/>
            <person name="Detter J.C."/>
            <person name="Glavina del Rio T."/>
            <person name="Hammon N."/>
            <person name="Israni S."/>
            <person name="Pitluck S."/>
            <person name="Chain P."/>
            <person name="Malfatti S."/>
            <person name="Shin M."/>
            <person name="Vergez L."/>
            <person name="Schmutz J."/>
            <person name="Larimer F."/>
            <person name="Land M."/>
            <person name="Hauser L."/>
            <person name="Kyrpides N."/>
            <person name="Kim E."/>
            <person name="Smith K.S."/>
            <person name="Ingram-Smith C."/>
            <person name="Richardson P."/>
        </authorList>
    </citation>
    <scope>NUCLEOTIDE SEQUENCE [LARGE SCALE GENOMIC DNA]</scope>
    <source>
        <strain evidence="3">DSM 6194 / JCM 14653 / NBRC 101360 / PT</strain>
    </source>
</reference>
<dbReference type="HOGENOM" id="CLU_057313_0_0_2"/>
<proteinExistence type="predicted"/>
<feature type="transmembrane region" description="Helical" evidence="1">
    <location>
        <begin position="84"/>
        <end position="104"/>
    </location>
</feature>
<accession>A0B6F2</accession>
<dbReference type="GeneID" id="4463102"/>
<keyword evidence="1" id="KW-0812">Transmembrane</keyword>
<dbReference type="EMBL" id="CP000477">
    <property type="protein sequence ID" value="ABK14276.1"/>
    <property type="molecule type" value="Genomic_DNA"/>
</dbReference>
<evidence type="ECO:0000313" key="2">
    <source>
        <dbReference type="EMBL" id="ABK14276.1"/>
    </source>
</evidence>
<evidence type="ECO:0000256" key="1">
    <source>
        <dbReference type="SAM" id="Phobius"/>
    </source>
</evidence>
<protein>
    <submittedName>
        <fullName evidence="2">Uncharacterized protein</fullName>
    </submittedName>
</protein>
<keyword evidence="3" id="KW-1185">Reference proteome</keyword>
<feature type="transmembrane region" description="Helical" evidence="1">
    <location>
        <begin position="259"/>
        <end position="286"/>
    </location>
</feature>
<evidence type="ECO:0000313" key="3">
    <source>
        <dbReference type="Proteomes" id="UP000000674"/>
    </source>
</evidence>
<gene>
    <name evidence="2" type="ordered locus">Mthe_0485</name>
</gene>
<dbReference type="AlphaFoldDB" id="A0B6F2"/>
<feature type="transmembrane region" description="Helical" evidence="1">
    <location>
        <begin position="110"/>
        <end position="130"/>
    </location>
</feature>
<dbReference type="Proteomes" id="UP000000674">
    <property type="component" value="Chromosome"/>
</dbReference>
<dbReference type="RefSeq" id="WP_011695674.1">
    <property type="nucleotide sequence ID" value="NC_008553.1"/>
</dbReference>
<sequence>MNWRLPSLAPKPLVRSAEADRRLELLMVTSVATILCIRFLLHVTGYPQLAVRGLHIAHVLLGGALMVLAIVILLAFIDRYSSDLAAVIGGIGFGAFIDELGKFVTMDNNYFFQPTVALIYITFVLLYIFFQMINGKLLTHEECLLNVLELVKDAVIKDLDIQERKKALELLDGCDPSDPLVRVFKDMLAGMECIPAPYPGIYTRCREGARRLYHWFVSRKWFVSAVIAFFVVDSVLTFFGAALLVMIKLADSLLHLQLISISMVSWLEILAASISSIMVLSGVFIIRRNRLAAYYRFKSAMLIQILLVQTFAFYRDQLSALTMLAVNIVIFLTLRYMIAQESAADRADL</sequence>
<organism evidence="2 3">
    <name type="scientific">Methanothrix thermoacetophila (strain DSM 6194 / JCM 14653 / NBRC 101360 / PT)</name>
    <name type="common">Methanosaeta thermophila</name>
    <dbReference type="NCBI Taxonomy" id="349307"/>
    <lineage>
        <taxon>Archaea</taxon>
        <taxon>Methanobacteriati</taxon>
        <taxon>Methanobacteriota</taxon>
        <taxon>Stenosarchaea group</taxon>
        <taxon>Methanomicrobia</taxon>
        <taxon>Methanotrichales</taxon>
        <taxon>Methanotrichaceae</taxon>
        <taxon>Methanothrix</taxon>
    </lineage>
</organism>
<dbReference type="KEGG" id="mtp:Mthe_0485"/>
<feature type="transmembrane region" description="Helical" evidence="1">
    <location>
        <begin position="320"/>
        <end position="338"/>
    </location>
</feature>
<keyword evidence="1" id="KW-0472">Membrane</keyword>
<feature type="transmembrane region" description="Helical" evidence="1">
    <location>
        <begin position="293"/>
        <end position="314"/>
    </location>
</feature>
<feature type="transmembrane region" description="Helical" evidence="1">
    <location>
        <begin position="25"/>
        <end position="44"/>
    </location>
</feature>
<keyword evidence="1" id="KW-1133">Transmembrane helix</keyword>
<dbReference type="STRING" id="349307.Mthe_0485"/>
<feature type="transmembrane region" description="Helical" evidence="1">
    <location>
        <begin position="56"/>
        <end position="77"/>
    </location>
</feature>
<feature type="transmembrane region" description="Helical" evidence="1">
    <location>
        <begin position="221"/>
        <end position="247"/>
    </location>
</feature>
<name>A0B6F2_METTP</name>